<dbReference type="GO" id="GO:0032259">
    <property type="term" value="P:methylation"/>
    <property type="evidence" value="ECO:0007669"/>
    <property type="project" value="UniProtKB-KW"/>
</dbReference>
<gene>
    <name evidence="2" type="ORF">QWJ41_09345</name>
</gene>
<dbReference type="RefSeq" id="WP_302707577.1">
    <property type="nucleotide sequence ID" value="NZ_JAULSC010000007.1"/>
</dbReference>
<keyword evidence="2" id="KW-0489">Methyltransferase</keyword>
<organism evidence="2 3">
    <name type="scientific">Nocardioides cremeus</name>
    <dbReference type="NCBI Taxonomy" id="3058044"/>
    <lineage>
        <taxon>Bacteria</taxon>
        <taxon>Bacillati</taxon>
        <taxon>Actinomycetota</taxon>
        <taxon>Actinomycetes</taxon>
        <taxon>Propionibacteriales</taxon>
        <taxon>Nocardioidaceae</taxon>
        <taxon>Nocardioides</taxon>
    </lineage>
</organism>
<evidence type="ECO:0000313" key="2">
    <source>
        <dbReference type="EMBL" id="MDO3395920.1"/>
    </source>
</evidence>
<dbReference type="Pfam" id="PF08241">
    <property type="entry name" value="Methyltransf_11"/>
    <property type="match status" value="1"/>
</dbReference>
<dbReference type="Proteomes" id="UP001168363">
    <property type="component" value="Unassembled WGS sequence"/>
</dbReference>
<dbReference type="PANTHER" id="PTHR43591">
    <property type="entry name" value="METHYLTRANSFERASE"/>
    <property type="match status" value="1"/>
</dbReference>
<dbReference type="PANTHER" id="PTHR43591:SF24">
    <property type="entry name" value="2-METHOXY-6-POLYPRENYL-1,4-BENZOQUINOL METHYLASE, MITOCHONDRIAL"/>
    <property type="match status" value="1"/>
</dbReference>
<dbReference type="EMBL" id="JAULSC010000007">
    <property type="protein sequence ID" value="MDO3395920.1"/>
    <property type="molecule type" value="Genomic_DNA"/>
</dbReference>
<keyword evidence="2" id="KW-0808">Transferase</keyword>
<accession>A0ABT8TPP6</accession>
<sequence>MPEQRDPATQAAWAYERLHVDALFRVWADPVLDAAAVGPGESVLDVACGTGVLARAAYDRVGPQGAVTGSDVDPGMLAVAASIEPGVRWVRAEAGQQPLEDDCCDAVVSQFGMMFFPDPVAAVREMVRCTRPGGLVVVAVWDDLERSPVYPAWVDLLQRRAGTAAADALRAPFVLGDVARLQGLFEAAGAAPVSITSERRPAVFPGVRSMAEADLRGWLPVLGVHLDDDLVEDLLVEAEELLAAYVASDGRMVFDAPAHLVVVRA</sequence>
<protein>
    <submittedName>
        <fullName evidence="2">Methyltransferase domain-containing protein</fullName>
    </submittedName>
</protein>
<reference evidence="2" key="1">
    <citation type="submission" date="2023-06" db="EMBL/GenBank/DDBJ databases">
        <title>Genome sequence of Nocardioides sp. SOB44.</title>
        <authorList>
            <person name="Zhang G."/>
        </authorList>
    </citation>
    <scope>NUCLEOTIDE SEQUENCE</scope>
    <source>
        <strain evidence="2">SOB44</strain>
    </source>
</reference>
<dbReference type="InterPro" id="IPR029063">
    <property type="entry name" value="SAM-dependent_MTases_sf"/>
</dbReference>
<proteinExistence type="predicted"/>
<dbReference type="Gene3D" id="3.40.50.150">
    <property type="entry name" value="Vaccinia Virus protein VP39"/>
    <property type="match status" value="1"/>
</dbReference>
<name>A0ABT8TPP6_9ACTN</name>
<dbReference type="InterPro" id="IPR013216">
    <property type="entry name" value="Methyltransf_11"/>
</dbReference>
<keyword evidence="3" id="KW-1185">Reference proteome</keyword>
<feature type="domain" description="Methyltransferase type 11" evidence="1">
    <location>
        <begin position="44"/>
        <end position="138"/>
    </location>
</feature>
<dbReference type="GO" id="GO:0008168">
    <property type="term" value="F:methyltransferase activity"/>
    <property type="evidence" value="ECO:0007669"/>
    <property type="project" value="UniProtKB-KW"/>
</dbReference>
<dbReference type="CDD" id="cd02440">
    <property type="entry name" value="AdoMet_MTases"/>
    <property type="match status" value="1"/>
</dbReference>
<comment type="caution">
    <text evidence="2">The sequence shown here is derived from an EMBL/GenBank/DDBJ whole genome shotgun (WGS) entry which is preliminary data.</text>
</comment>
<dbReference type="SUPFAM" id="SSF53335">
    <property type="entry name" value="S-adenosyl-L-methionine-dependent methyltransferases"/>
    <property type="match status" value="1"/>
</dbReference>
<evidence type="ECO:0000259" key="1">
    <source>
        <dbReference type="Pfam" id="PF08241"/>
    </source>
</evidence>
<evidence type="ECO:0000313" key="3">
    <source>
        <dbReference type="Proteomes" id="UP001168363"/>
    </source>
</evidence>